<protein>
    <submittedName>
        <fullName evidence="1">Uncharacterized protein</fullName>
    </submittedName>
</protein>
<gene>
    <name evidence="1" type="ORF">HU830_00490</name>
</gene>
<reference evidence="1 2" key="1">
    <citation type="submission" date="2020-06" db="EMBL/GenBank/DDBJ databases">
        <authorList>
            <person name="Kang J."/>
        </authorList>
    </citation>
    <scope>NUCLEOTIDE SEQUENCE [LARGE SCALE GENOMIC DNA]</scope>
    <source>
        <strain evidence="1 2">DCY120</strain>
    </source>
</reference>
<evidence type="ECO:0000313" key="1">
    <source>
        <dbReference type="EMBL" id="NVY95687.1"/>
    </source>
</evidence>
<accession>A0A850R4C2</accession>
<comment type="caution">
    <text evidence="1">The sequence shown here is derived from an EMBL/GenBank/DDBJ whole genome shotgun (WGS) entry which is preliminary data.</text>
</comment>
<proteinExistence type="predicted"/>
<sequence length="75" mass="8296">MHLKQILTTATVTVIGITTFPEKVQRSNSDPVTAHDFVYGCRRTVDPKTKSQYSYILEGVLNAKEITAGKNPFPA</sequence>
<keyword evidence="2" id="KW-1185">Reference proteome</keyword>
<dbReference type="AlphaFoldDB" id="A0A850R4C2"/>
<dbReference type="Gene3D" id="3.90.76.10">
    <property type="entry name" value="Dipeptide-binding Protein, Domain 1"/>
    <property type="match status" value="1"/>
</dbReference>
<dbReference type="EMBL" id="JABZEC010000001">
    <property type="protein sequence ID" value="NVY95687.1"/>
    <property type="molecule type" value="Genomic_DNA"/>
</dbReference>
<dbReference type="RefSeq" id="WP_176941858.1">
    <property type="nucleotide sequence ID" value="NZ_JABZEC010000001.1"/>
</dbReference>
<evidence type="ECO:0000313" key="2">
    <source>
        <dbReference type="Proteomes" id="UP000563523"/>
    </source>
</evidence>
<name>A0A850R4C2_9LACO</name>
<dbReference type="Proteomes" id="UP000563523">
    <property type="component" value="Unassembled WGS sequence"/>
</dbReference>
<dbReference type="SUPFAM" id="SSF53850">
    <property type="entry name" value="Periplasmic binding protein-like II"/>
    <property type="match status" value="1"/>
</dbReference>
<organism evidence="1 2">
    <name type="scientific">Bombilactobacillus apium</name>
    <dbReference type="NCBI Taxonomy" id="2675299"/>
    <lineage>
        <taxon>Bacteria</taxon>
        <taxon>Bacillati</taxon>
        <taxon>Bacillota</taxon>
        <taxon>Bacilli</taxon>
        <taxon>Lactobacillales</taxon>
        <taxon>Lactobacillaceae</taxon>
        <taxon>Bombilactobacillus</taxon>
    </lineage>
</organism>